<dbReference type="InterPro" id="IPR036812">
    <property type="entry name" value="NAD(P)_OxRdtase_dom_sf"/>
</dbReference>
<dbReference type="PROSITE" id="PS00062">
    <property type="entry name" value="ALDOKETO_REDUCTASE_2"/>
    <property type="match status" value="1"/>
</dbReference>
<evidence type="ECO:0000256" key="4">
    <source>
        <dbReference type="PIRSR" id="PIRSR000097-1"/>
    </source>
</evidence>
<evidence type="ECO:0000313" key="8">
    <source>
        <dbReference type="EMBL" id="VUX09255.1"/>
    </source>
</evidence>
<dbReference type="RefSeq" id="WP_144367073.1">
    <property type="nucleotide sequence ID" value="NZ_CABHNA010000054.1"/>
</dbReference>
<evidence type="ECO:0000256" key="5">
    <source>
        <dbReference type="PIRSR" id="PIRSR000097-2"/>
    </source>
</evidence>
<dbReference type="Gene3D" id="3.20.20.100">
    <property type="entry name" value="NADP-dependent oxidoreductase domain"/>
    <property type="match status" value="1"/>
</dbReference>
<keyword evidence="3 8" id="KW-0560">Oxidoreductase</keyword>
<reference evidence="8 9" key="1">
    <citation type="submission" date="2019-07" db="EMBL/GenBank/DDBJ databases">
        <authorList>
            <person name="Hibberd C M."/>
            <person name="Gehrig L. J."/>
            <person name="Chang H.-W."/>
            <person name="Venkatesh S."/>
        </authorList>
    </citation>
    <scope>NUCLEOTIDE SEQUENCE [LARGE SCALE GENOMIC DNA]</scope>
    <source>
        <strain evidence="8">Ruminococcus_torques_SSTS_Bg7063</strain>
    </source>
</reference>
<feature type="domain" description="NADP-dependent oxidoreductase" evidence="7">
    <location>
        <begin position="21"/>
        <end position="252"/>
    </location>
</feature>
<gene>
    <name evidence="8" type="ORF">RTSSTS7063_01530</name>
</gene>
<dbReference type="FunFam" id="3.20.20.100:FF:000015">
    <property type="entry name" value="Oxidoreductase, aldo/keto reductase family"/>
    <property type="match status" value="1"/>
</dbReference>
<name>A0A564TPV1_9FIRM</name>
<dbReference type="PRINTS" id="PR00069">
    <property type="entry name" value="ALDKETRDTASE"/>
</dbReference>
<evidence type="ECO:0000256" key="1">
    <source>
        <dbReference type="ARBA" id="ARBA00007905"/>
    </source>
</evidence>
<accession>A0A564TPV1</accession>
<feature type="binding site" evidence="5">
    <location>
        <position position="104"/>
    </location>
    <ligand>
        <name>substrate</name>
    </ligand>
</feature>
<dbReference type="PANTHER" id="PTHR43827">
    <property type="entry name" value="2,5-DIKETO-D-GLUCONIC ACID REDUCTASE"/>
    <property type="match status" value="1"/>
</dbReference>
<dbReference type="EC" id="1.-.-.-" evidence="8"/>
<organism evidence="8 9">
    <name type="scientific">[Ruminococcus] torques</name>
    <dbReference type="NCBI Taxonomy" id="33039"/>
    <lineage>
        <taxon>Bacteria</taxon>
        <taxon>Bacillati</taxon>
        <taxon>Bacillota</taxon>
        <taxon>Clostridia</taxon>
        <taxon>Lachnospirales</taxon>
        <taxon>Lachnospiraceae</taxon>
        <taxon>Mediterraneibacter</taxon>
    </lineage>
</organism>
<evidence type="ECO:0000313" key="9">
    <source>
        <dbReference type="Proteomes" id="UP000363661"/>
    </source>
</evidence>
<dbReference type="EMBL" id="CABHNA010000054">
    <property type="protein sequence ID" value="VUX09255.1"/>
    <property type="molecule type" value="Genomic_DNA"/>
</dbReference>
<sequence>MEYITMRNGTKVAMLGLGCYKSEEQEGVEAVKSAIEIGYRHIDTANFYENEKYVGRGIRESGIDREKLFVVSKIWPTSFKTPEVAIEYSMRALNIDYVDMYLLHWPSQNEYARNHAFETLLKYKEKGYFKEVGVSNFKKEHLEKLKETFGFYPMMNQIEISPWLQKKEDYAFCQENDIVMTACVPFAKGNILNDPKLVEIAEKHGKNVGQVILRWNIQRGNCVIPKSSKPHRIADNFNVFDFELDADDMAVIGTMENGNSYCSDSSVFTGDFWNIEDHLLNRE</sequence>
<protein>
    <submittedName>
        <fullName evidence="8">Putative oxidoreductase/MSMEI_2347</fullName>
        <ecNumber evidence="8">1.-.-.-</ecNumber>
    </submittedName>
</protein>
<feature type="active site" description="Proton donor" evidence="4">
    <location>
        <position position="48"/>
    </location>
</feature>
<dbReference type="InterPro" id="IPR020471">
    <property type="entry name" value="AKR"/>
</dbReference>
<dbReference type="CDD" id="cd19071">
    <property type="entry name" value="AKR_AKR1-5-like"/>
    <property type="match status" value="1"/>
</dbReference>
<comment type="similarity">
    <text evidence="1">Belongs to the aldo/keto reductase family.</text>
</comment>
<dbReference type="PROSITE" id="PS00798">
    <property type="entry name" value="ALDOKETO_REDUCTASE_1"/>
    <property type="match status" value="1"/>
</dbReference>
<evidence type="ECO:0000256" key="3">
    <source>
        <dbReference type="ARBA" id="ARBA00023002"/>
    </source>
</evidence>
<proteinExistence type="inferred from homology"/>
<dbReference type="Pfam" id="PF00248">
    <property type="entry name" value="Aldo_ket_red"/>
    <property type="match status" value="1"/>
</dbReference>
<dbReference type="InterPro" id="IPR018170">
    <property type="entry name" value="Aldo/ket_reductase_CS"/>
</dbReference>
<keyword evidence="2" id="KW-0521">NADP</keyword>
<dbReference type="SUPFAM" id="SSF51430">
    <property type="entry name" value="NAD(P)-linked oxidoreductase"/>
    <property type="match status" value="1"/>
</dbReference>
<dbReference type="PANTHER" id="PTHR43827:SF3">
    <property type="entry name" value="NADP-DEPENDENT OXIDOREDUCTASE DOMAIN-CONTAINING PROTEIN"/>
    <property type="match status" value="1"/>
</dbReference>
<feature type="site" description="Lowers pKa of active site Tyr" evidence="6">
    <location>
        <position position="73"/>
    </location>
</feature>
<dbReference type="InterPro" id="IPR023210">
    <property type="entry name" value="NADP_OxRdtase_dom"/>
</dbReference>
<evidence type="ECO:0000256" key="2">
    <source>
        <dbReference type="ARBA" id="ARBA00022857"/>
    </source>
</evidence>
<evidence type="ECO:0000259" key="7">
    <source>
        <dbReference type="Pfam" id="PF00248"/>
    </source>
</evidence>
<dbReference type="GO" id="GO:0016616">
    <property type="term" value="F:oxidoreductase activity, acting on the CH-OH group of donors, NAD or NADP as acceptor"/>
    <property type="evidence" value="ECO:0007669"/>
    <property type="project" value="UniProtKB-ARBA"/>
</dbReference>
<dbReference type="Proteomes" id="UP000363661">
    <property type="component" value="Unassembled WGS sequence"/>
</dbReference>
<dbReference type="PIRSF" id="PIRSF000097">
    <property type="entry name" value="AKR"/>
    <property type="match status" value="1"/>
</dbReference>
<dbReference type="AlphaFoldDB" id="A0A564TPV1"/>
<evidence type="ECO:0000256" key="6">
    <source>
        <dbReference type="PIRSR" id="PIRSR000097-3"/>
    </source>
</evidence>
<keyword evidence="9" id="KW-1185">Reference proteome</keyword>